<evidence type="ECO:0000256" key="2">
    <source>
        <dbReference type="SAM" id="Phobius"/>
    </source>
</evidence>
<keyword evidence="2" id="KW-1133">Transmembrane helix</keyword>
<reference evidence="4" key="1">
    <citation type="submission" date="2022-08" db="EMBL/GenBank/DDBJ databases">
        <title>Genomic Encyclopedia of Type Strains, Phase V (KMG-V): Genome sequencing to study the core and pangenomes of soil and plant-associated prokaryotes.</title>
        <authorList>
            <person name="Whitman W."/>
        </authorList>
    </citation>
    <scope>NUCLEOTIDE SEQUENCE</scope>
    <source>
        <strain evidence="4">SP2016B</strain>
    </source>
</reference>
<comment type="caution">
    <text evidence="4">The sequence shown here is derived from an EMBL/GenBank/DDBJ whole genome shotgun (WGS) entry which is preliminary data.</text>
</comment>
<feature type="transmembrane region" description="Helical" evidence="2">
    <location>
        <begin position="42"/>
        <end position="65"/>
    </location>
</feature>
<keyword evidence="2" id="KW-0812">Transmembrane</keyword>
<evidence type="ECO:0000256" key="1">
    <source>
        <dbReference type="SAM" id="MobiDB-lite"/>
    </source>
</evidence>
<accession>A0A9X2RCM9</accession>
<dbReference type="Gene3D" id="3.10.310.50">
    <property type="match status" value="1"/>
</dbReference>
<feature type="region of interest" description="Disordered" evidence="1">
    <location>
        <begin position="202"/>
        <end position="224"/>
    </location>
</feature>
<organism evidence="4 5">
    <name type="scientific">Salinibacter ruber</name>
    <dbReference type="NCBI Taxonomy" id="146919"/>
    <lineage>
        <taxon>Bacteria</taxon>
        <taxon>Pseudomonadati</taxon>
        <taxon>Rhodothermota</taxon>
        <taxon>Rhodothermia</taxon>
        <taxon>Rhodothermales</taxon>
        <taxon>Salinibacteraceae</taxon>
        <taxon>Salinibacter</taxon>
    </lineage>
</organism>
<dbReference type="PANTHER" id="PTHR30373">
    <property type="entry name" value="UPF0603 PROTEIN YGCG"/>
    <property type="match status" value="1"/>
</dbReference>
<dbReference type="RefSeq" id="WP_259083563.1">
    <property type="nucleotide sequence ID" value="NZ_JANTYZ010000004.1"/>
</dbReference>
<sequence length="224" mass="24785">MDTMIDGLDQDRIRDAVGRAEERTAGEIVPVVVPRSDDYEVAVWRGVGAATLVVLTGVLLTLQFYDGWGLGWLFAPWGVALSVLVAGTVGGVLARYVHPLQRLLVGSDRLDEIVHRRAMQAFVEEEVFDTRDRTGILLFVSLREHRIEVLGDAGINRQVEPDDWANVVARIQRGIQNNNLTDGLVEAVEMCGGLLERKGVDIRPDDENELTDSVRTPGREADDE</sequence>
<name>A0A9X2RCM9_9BACT</name>
<dbReference type="Proteomes" id="UP001155034">
    <property type="component" value="Unassembled WGS sequence"/>
</dbReference>
<dbReference type="InterPro" id="IPR007621">
    <property type="entry name" value="TPM_dom"/>
</dbReference>
<feature type="transmembrane region" description="Helical" evidence="2">
    <location>
        <begin position="71"/>
        <end position="94"/>
    </location>
</feature>
<evidence type="ECO:0000313" key="5">
    <source>
        <dbReference type="Proteomes" id="UP001155034"/>
    </source>
</evidence>
<dbReference type="Pfam" id="PF04536">
    <property type="entry name" value="TPM_phosphatase"/>
    <property type="match status" value="1"/>
</dbReference>
<feature type="domain" description="TPM" evidence="3">
    <location>
        <begin position="115"/>
        <end position="191"/>
    </location>
</feature>
<dbReference type="EMBL" id="JANTYZ010000004">
    <property type="protein sequence ID" value="MCS3865271.1"/>
    <property type="molecule type" value="Genomic_DNA"/>
</dbReference>
<protein>
    <submittedName>
        <fullName evidence="4">Membrane protein</fullName>
    </submittedName>
</protein>
<keyword evidence="2" id="KW-0472">Membrane</keyword>
<dbReference type="PANTHER" id="PTHR30373:SF8">
    <property type="entry name" value="BLL7265 PROTEIN"/>
    <property type="match status" value="1"/>
</dbReference>
<dbReference type="AlphaFoldDB" id="A0A9X2RCM9"/>
<evidence type="ECO:0000259" key="3">
    <source>
        <dbReference type="Pfam" id="PF04536"/>
    </source>
</evidence>
<evidence type="ECO:0000313" key="4">
    <source>
        <dbReference type="EMBL" id="MCS3865271.1"/>
    </source>
</evidence>
<proteinExistence type="predicted"/>
<gene>
    <name evidence="4" type="ORF">GGP82_001825</name>
</gene>